<feature type="region of interest" description="Disordered" evidence="1">
    <location>
        <begin position="633"/>
        <end position="656"/>
    </location>
</feature>
<evidence type="ECO:0000313" key="4">
    <source>
        <dbReference type="Proteomes" id="UP000648239"/>
    </source>
</evidence>
<protein>
    <submittedName>
        <fullName evidence="3">TIGR03960 family B12-binding radical SAM protein</fullName>
    </submittedName>
</protein>
<dbReference type="PANTHER" id="PTHR42731">
    <property type="entry name" value="SLL1084 PROTEIN"/>
    <property type="match status" value="1"/>
</dbReference>
<accession>A0A8J7CD77</accession>
<dbReference type="GO" id="GO:0003824">
    <property type="term" value="F:catalytic activity"/>
    <property type="evidence" value="ECO:0007669"/>
    <property type="project" value="InterPro"/>
</dbReference>
<dbReference type="Pfam" id="PF10105">
    <property type="entry name" value="DUF2344"/>
    <property type="match status" value="1"/>
</dbReference>
<dbReference type="PROSITE" id="PS51918">
    <property type="entry name" value="RADICAL_SAM"/>
    <property type="match status" value="1"/>
</dbReference>
<dbReference type="InterPro" id="IPR006638">
    <property type="entry name" value="Elp3/MiaA/NifB-like_rSAM"/>
</dbReference>
<evidence type="ECO:0000256" key="1">
    <source>
        <dbReference type="SAM" id="MobiDB-lite"/>
    </source>
</evidence>
<dbReference type="CDD" id="cd02065">
    <property type="entry name" value="B12-binding_like"/>
    <property type="match status" value="1"/>
</dbReference>
<organism evidence="3 4">
    <name type="scientific">Candidatus Polarisedimenticola svalbardensis</name>
    <dbReference type="NCBI Taxonomy" id="2886004"/>
    <lineage>
        <taxon>Bacteria</taxon>
        <taxon>Pseudomonadati</taxon>
        <taxon>Acidobacteriota</taxon>
        <taxon>Candidatus Polarisedimenticolia</taxon>
        <taxon>Candidatus Polarisedimenticolales</taxon>
        <taxon>Candidatus Polarisedimenticolaceae</taxon>
        <taxon>Candidatus Polarisedimenticola</taxon>
    </lineage>
</organism>
<dbReference type="NCBIfam" id="TIGR03936">
    <property type="entry name" value="sam_1_link_chp"/>
    <property type="match status" value="1"/>
</dbReference>
<dbReference type="Gene3D" id="3.80.30.20">
    <property type="entry name" value="tm_1862 like domain"/>
    <property type="match status" value="1"/>
</dbReference>
<comment type="caution">
    <text evidence="3">The sequence shown here is derived from an EMBL/GenBank/DDBJ whole genome shotgun (WGS) entry which is preliminary data.</text>
</comment>
<dbReference type="EMBL" id="JACXWD010000028">
    <property type="protein sequence ID" value="MBD3868337.1"/>
    <property type="molecule type" value="Genomic_DNA"/>
</dbReference>
<sequence length="891" mass="99272">MFDLYADLLPQVQKPFRYVGGEWNEIVKEPGSTELTFALAFPDIYEIGMSHLGFRILYSLINSRSDTAAERVFCPWPDMADLLREHKRPLATLETCTPLGDLDVVGFSLQYEMTFTNVLEMMDLAGIPIRGRDRRDQDPLIAVGGPVVFNVEPLADFVDLVFVGDAEELVPEFLDRLGELKKAGAGRAEKIRQLAQIEGIYAPALYDAVEDGKTGRLIPVTRGEAPASVRRRILMDLDDVPFPDNIIVPHGEIVHDRVSVEIMRGCPVGCRFCQAGYIYRPTRERDPNSVRDTVIRSVRATGYDKFSLSSLNTGEYGAIQPVMIDLMNRFEPEKVSVSLSSMHASTMTEDLAREVRRVRKSGFTIAPEAGTQRLRNVINKNLEEDQILKACRLAFEAGWEQIKLYFMLGLPTETDEDVDGIVDLAHKILDLGRKTAPRRKKVEVTLSASSFIPKPVTPFQWAGMDRIENLYRKQERIAGKVRRGVRFKHHECETSFYEGVFSRGDRGLADVLETAWRNGARFDGWSEHFNQETWAEAFKTCDTDPERYAYGEWEPADALPWDVIDSQVNRKWLELDWKRSLKVENTLTVCGPTDCHGCAPFARDCVKGVVSETTGRPLDGSLPVLGTATAGAGAAAPANPADGIRIPMPPTAETEDDPAARYRYRMRFTKSGQAVFLGHLDTVRTMLRALRRAGVVLAYSQGFNPKPKVGFGPALPVGTSSDAEYMDVDSMDRLEPQDIQAGINAALPRGFRLTAVREISRAVPALSEAISAARYRVEVPEGDHTVEAQVDNLMERQDIKVRRERGGRETILDLHHELLGIVPGENGGVQFTLAVNRQGASLKPEELLKELFSNGTRARLTREELLVEAGGKRVNPMLAASVAGHEKRTVC</sequence>
<dbReference type="Pfam" id="PF04055">
    <property type="entry name" value="Radical_SAM"/>
    <property type="match status" value="1"/>
</dbReference>
<dbReference type="InterPro" id="IPR058240">
    <property type="entry name" value="rSAM_sf"/>
</dbReference>
<dbReference type="Proteomes" id="UP000648239">
    <property type="component" value="Unassembled WGS sequence"/>
</dbReference>
<evidence type="ECO:0000313" key="3">
    <source>
        <dbReference type="EMBL" id="MBD3868337.1"/>
    </source>
</evidence>
<dbReference type="InterPro" id="IPR018768">
    <property type="entry name" value="DUF2344"/>
</dbReference>
<evidence type="ECO:0000259" key="2">
    <source>
        <dbReference type="PROSITE" id="PS51918"/>
    </source>
</evidence>
<dbReference type="SFLD" id="SFLDS00029">
    <property type="entry name" value="Radical_SAM"/>
    <property type="match status" value="1"/>
</dbReference>
<dbReference type="Pfam" id="PF19864">
    <property type="entry name" value="Radical_SAM_N2"/>
    <property type="match status" value="1"/>
</dbReference>
<dbReference type="CDD" id="cd01335">
    <property type="entry name" value="Radical_SAM"/>
    <property type="match status" value="1"/>
</dbReference>
<dbReference type="SMART" id="SM00729">
    <property type="entry name" value="Elp3"/>
    <property type="match status" value="1"/>
</dbReference>
<gene>
    <name evidence="3" type="ORF">IFK94_09445</name>
</gene>
<dbReference type="InterPro" id="IPR045784">
    <property type="entry name" value="Radical_SAM_N2"/>
</dbReference>
<dbReference type="InterPro" id="IPR023862">
    <property type="entry name" value="CHP03960_rSAM"/>
</dbReference>
<proteinExistence type="predicted"/>
<reference evidence="3 4" key="1">
    <citation type="submission" date="2020-08" db="EMBL/GenBank/DDBJ databases">
        <title>Acidobacteriota in marine sediments use diverse sulfur dissimilation pathways.</title>
        <authorList>
            <person name="Wasmund K."/>
        </authorList>
    </citation>
    <scope>NUCLEOTIDE SEQUENCE [LARGE SCALE GENOMIC DNA]</scope>
    <source>
        <strain evidence="3">MAG AM4</strain>
    </source>
</reference>
<dbReference type="InterPro" id="IPR007197">
    <property type="entry name" value="rSAM"/>
</dbReference>
<dbReference type="NCBIfam" id="TIGR03960">
    <property type="entry name" value="rSAM_fuse_unch"/>
    <property type="match status" value="1"/>
</dbReference>
<dbReference type="GO" id="GO:0051536">
    <property type="term" value="F:iron-sulfur cluster binding"/>
    <property type="evidence" value="ECO:0007669"/>
    <property type="project" value="InterPro"/>
</dbReference>
<dbReference type="SFLD" id="SFLDG01082">
    <property type="entry name" value="B12-binding_domain_containing"/>
    <property type="match status" value="1"/>
</dbReference>
<dbReference type="PANTHER" id="PTHR42731:SF1">
    <property type="entry name" value="RADICAL SAM DOMAIN PROTEIN"/>
    <property type="match status" value="1"/>
</dbReference>
<dbReference type="InterPro" id="IPR023404">
    <property type="entry name" value="rSAM_horseshoe"/>
</dbReference>
<feature type="domain" description="Radical SAM core" evidence="2">
    <location>
        <begin position="252"/>
        <end position="491"/>
    </location>
</feature>
<dbReference type="AlphaFoldDB" id="A0A8J7CD77"/>
<name>A0A8J7CD77_9BACT</name>
<dbReference type="SUPFAM" id="SSF102114">
    <property type="entry name" value="Radical SAM enzymes"/>
    <property type="match status" value="1"/>
</dbReference>